<dbReference type="KEGG" id="dov:DSCO28_20960"/>
<evidence type="ECO:0000256" key="1">
    <source>
        <dbReference type="SAM" id="MobiDB-lite"/>
    </source>
</evidence>
<dbReference type="EMBL" id="AP021876">
    <property type="protein sequence ID" value="BBO81530.1"/>
    <property type="molecule type" value="Genomic_DNA"/>
</dbReference>
<gene>
    <name evidence="2" type="ORF">DSCO28_20960</name>
</gene>
<organism evidence="2 3">
    <name type="scientific">Desulfosarcina ovata subsp. sediminis</name>
    <dbReference type="NCBI Taxonomy" id="885957"/>
    <lineage>
        <taxon>Bacteria</taxon>
        <taxon>Pseudomonadati</taxon>
        <taxon>Thermodesulfobacteriota</taxon>
        <taxon>Desulfobacteria</taxon>
        <taxon>Desulfobacterales</taxon>
        <taxon>Desulfosarcinaceae</taxon>
        <taxon>Desulfosarcina</taxon>
    </lineage>
</organism>
<feature type="region of interest" description="Disordered" evidence="1">
    <location>
        <begin position="1"/>
        <end position="23"/>
    </location>
</feature>
<proteinExistence type="predicted"/>
<accession>A0A5K7ZQ67</accession>
<name>A0A5K7ZQ67_9BACT</name>
<dbReference type="Proteomes" id="UP000425960">
    <property type="component" value="Chromosome"/>
</dbReference>
<evidence type="ECO:0000313" key="3">
    <source>
        <dbReference type="Proteomes" id="UP000425960"/>
    </source>
</evidence>
<dbReference type="AlphaFoldDB" id="A0A5K7ZQ67"/>
<evidence type="ECO:0000313" key="2">
    <source>
        <dbReference type="EMBL" id="BBO81530.1"/>
    </source>
</evidence>
<sequence>MWAGTVTPEKYRPDAGSKTASFQDRIARPDGPIMLVRDREVRVDGARIVYRGSHAGRLHLDLYILALDPHYGYPHRIEEKSARQGFVIGSHHFQLIAAGDDSICLRRM</sequence>
<reference evidence="2 3" key="1">
    <citation type="submission" date="2019-11" db="EMBL/GenBank/DDBJ databases">
        <title>Comparative genomics of hydrocarbon-degrading Desulfosarcina strains.</title>
        <authorList>
            <person name="Watanabe M."/>
            <person name="Kojima H."/>
            <person name="Fukui M."/>
        </authorList>
    </citation>
    <scope>NUCLEOTIDE SEQUENCE [LARGE SCALE GENOMIC DNA]</scope>
    <source>
        <strain evidence="2 3">28bB2T</strain>
    </source>
</reference>
<protein>
    <submittedName>
        <fullName evidence="2">Uncharacterized protein</fullName>
    </submittedName>
</protein>